<name>A0A5B7G4A0_PORTR</name>
<protein>
    <submittedName>
        <fullName evidence="2">Uncharacterized protein</fullName>
    </submittedName>
</protein>
<dbReference type="Proteomes" id="UP000324222">
    <property type="component" value="Unassembled WGS sequence"/>
</dbReference>
<comment type="caution">
    <text evidence="2">The sequence shown here is derived from an EMBL/GenBank/DDBJ whole genome shotgun (WGS) entry which is preliminary data.</text>
</comment>
<reference evidence="2 3" key="1">
    <citation type="submission" date="2019-05" db="EMBL/GenBank/DDBJ databases">
        <title>Another draft genome of Portunus trituberculatus and its Hox gene families provides insights of decapod evolution.</title>
        <authorList>
            <person name="Jeong J.-H."/>
            <person name="Song I."/>
            <person name="Kim S."/>
            <person name="Choi T."/>
            <person name="Kim D."/>
            <person name="Ryu S."/>
            <person name="Kim W."/>
        </authorList>
    </citation>
    <scope>NUCLEOTIDE SEQUENCE [LARGE SCALE GENOMIC DNA]</scope>
    <source>
        <tissue evidence="2">Muscle</tissue>
    </source>
</reference>
<evidence type="ECO:0000256" key="1">
    <source>
        <dbReference type="SAM" id="MobiDB-lite"/>
    </source>
</evidence>
<dbReference type="AlphaFoldDB" id="A0A5B7G4A0"/>
<keyword evidence="3" id="KW-1185">Reference proteome</keyword>
<evidence type="ECO:0000313" key="3">
    <source>
        <dbReference type="Proteomes" id="UP000324222"/>
    </source>
</evidence>
<dbReference type="EMBL" id="VSRR010010565">
    <property type="protein sequence ID" value="MPC52008.1"/>
    <property type="molecule type" value="Genomic_DNA"/>
</dbReference>
<evidence type="ECO:0000313" key="2">
    <source>
        <dbReference type="EMBL" id="MPC52008.1"/>
    </source>
</evidence>
<feature type="region of interest" description="Disordered" evidence="1">
    <location>
        <begin position="35"/>
        <end position="55"/>
    </location>
</feature>
<sequence>MWFAELGMTTYKEKHLTNTLVAASKSSAIEVPRLGELSEGPVSSSRDTREEPGRCDSNQIKIDVRRDLRFINIPLLIMIHLDGRSEGLSACTRMSCSFYRVVEILQVRNYE</sequence>
<accession>A0A5B7G4A0</accession>
<proteinExistence type="predicted"/>
<organism evidence="2 3">
    <name type="scientific">Portunus trituberculatus</name>
    <name type="common">Swimming crab</name>
    <name type="synonym">Neptunus trituberculatus</name>
    <dbReference type="NCBI Taxonomy" id="210409"/>
    <lineage>
        <taxon>Eukaryota</taxon>
        <taxon>Metazoa</taxon>
        <taxon>Ecdysozoa</taxon>
        <taxon>Arthropoda</taxon>
        <taxon>Crustacea</taxon>
        <taxon>Multicrustacea</taxon>
        <taxon>Malacostraca</taxon>
        <taxon>Eumalacostraca</taxon>
        <taxon>Eucarida</taxon>
        <taxon>Decapoda</taxon>
        <taxon>Pleocyemata</taxon>
        <taxon>Brachyura</taxon>
        <taxon>Eubrachyura</taxon>
        <taxon>Portunoidea</taxon>
        <taxon>Portunidae</taxon>
        <taxon>Portuninae</taxon>
        <taxon>Portunus</taxon>
    </lineage>
</organism>
<gene>
    <name evidence="2" type="ORF">E2C01_045867</name>
</gene>